<proteinExistence type="predicted"/>
<dbReference type="Proteomes" id="UP000665944">
    <property type="component" value="Unassembled WGS sequence"/>
</dbReference>
<evidence type="ECO:0000313" key="1">
    <source>
        <dbReference type="EMBL" id="MCM5672059.1"/>
    </source>
</evidence>
<dbReference type="RefSeq" id="WP_017175964.1">
    <property type="nucleotide sequence ID" value="NZ_CAXORW010000005.1"/>
</dbReference>
<dbReference type="AlphaFoldDB" id="A0A4V6MZG8"/>
<evidence type="ECO:0000313" key="2">
    <source>
        <dbReference type="Proteomes" id="UP000665944"/>
    </source>
</evidence>
<protein>
    <submittedName>
        <fullName evidence="1">Uncharacterized protein</fullName>
    </submittedName>
</protein>
<organism evidence="1 2">
    <name type="scientific">Staphylococcus hominis</name>
    <dbReference type="NCBI Taxonomy" id="1290"/>
    <lineage>
        <taxon>Bacteria</taxon>
        <taxon>Bacillati</taxon>
        <taxon>Bacillota</taxon>
        <taxon>Bacilli</taxon>
        <taxon>Bacillales</taxon>
        <taxon>Staphylococcaceae</taxon>
        <taxon>Staphylococcus</taxon>
    </lineage>
</organism>
<keyword evidence="2" id="KW-1185">Reference proteome</keyword>
<dbReference type="EMBL" id="JAGHKT020000004">
    <property type="protein sequence ID" value="MCM5672059.1"/>
    <property type="molecule type" value="Genomic_DNA"/>
</dbReference>
<gene>
    <name evidence="1" type="ORF">J7T32_004660</name>
</gene>
<sequence length="202" mass="23761">MIIYVFINIAITICVLGFDLYRHHFKQLTFNSVLLSIVINAIINSIVIEKFNFITFASIIFFLSWTILQYYLNRKHIYLMISEYKSLAFIFAIMISCSLFITFESSDQSVYMSIPYLAPAIFIVGLSIDFISTFSKNEMNHLKFLSKLQHPIMIGHTIIIISIILLTLLTSFWYIFIIIYALFDIYLLWQLKHNHIENDLKK</sequence>
<name>A0A4V6MZG8_STAHO</name>
<accession>A0A4V6MZG8</accession>
<reference evidence="1 2" key="1">
    <citation type="submission" date="2022-06" db="EMBL/GenBank/DDBJ databases">
        <title>Staphylococcus hominis ShoR14 genome sequence.</title>
        <authorList>
            <person name="Yeo C.C."/>
            <person name="Chew C.H."/>
            <person name="Che Hamzah A.M."/>
            <person name="Al-Trad E.I."/>
        </authorList>
    </citation>
    <scope>NUCLEOTIDE SEQUENCE [LARGE SCALE GENOMIC DNA]</scope>
    <source>
        <strain evidence="1 2">ShoR14</strain>
    </source>
</reference>
<comment type="caution">
    <text evidence="1">The sequence shown here is derived from an EMBL/GenBank/DDBJ whole genome shotgun (WGS) entry which is preliminary data.</text>
</comment>